<evidence type="ECO:0000259" key="2">
    <source>
        <dbReference type="Pfam" id="PF03629"/>
    </source>
</evidence>
<dbReference type="GO" id="GO:0016788">
    <property type="term" value="F:hydrolase activity, acting on ester bonds"/>
    <property type="evidence" value="ECO:0007669"/>
    <property type="project" value="UniProtKB-ARBA"/>
</dbReference>
<protein>
    <recommendedName>
        <fullName evidence="2">Sialate O-acetylesterase domain-containing protein</fullName>
    </recommendedName>
</protein>
<proteinExistence type="predicted"/>
<comment type="caution">
    <text evidence="3">The sequence shown here is derived from an EMBL/GenBank/DDBJ whole genome shotgun (WGS) entry which is preliminary data.</text>
</comment>
<keyword evidence="1" id="KW-0378">Hydrolase</keyword>
<feature type="domain" description="Sialate O-acetylesterase" evidence="2">
    <location>
        <begin position="47"/>
        <end position="305"/>
    </location>
</feature>
<dbReference type="Proteomes" id="UP000644507">
    <property type="component" value="Unassembled WGS sequence"/>
</dbReference>
<dbReference type="PANTHER" id="PTHR31988">
    <property type="entry name" value="ESTERASE, PUTATIVE (DUF303)-RELATED"/>
    <property type="match status" value="1"/>
</dbReference>
<evidence type="ECO:0000313" key="3">
    <source>
        <dbReference type="EMBL" id="GHC46110.1"/>
    </source>
</evidence>
<evidence type="ECO:0000256" key="1">
    <source>
        <dbReference type="ARBA" id="ARBA00022801"/>
    </source>
</evidence>
<gene>
    <name evidence="3" type="ORF">GCM10007100_09530</name>
</gene>
<dbReference type="EMBL" id="BMXI01000003">
    <property type="protein sequence ID" value="GHC46110.1"/>
    <property type="molecule type" value="Genomic_DNA"/>
</dbReference>
<name>A0A918WFD5_9BACT</name>
<dbReference type="InterPro" id="IPR005181">
    <property type="entry name" value="SASA"/>
</dbReference>
<reference evidence="3" key="2">
    <citation type="submission" date="2020-09" db="EMBL/GenBank/DDBJ databases">
        <authorList>
            <person name="Sun Q."/>
            <person name="Kim S."/>
        </authorList>
    </citation>
    <scope>NUCLEOTIDE SEQUENCE</scope>
    <source>
        <strain evidence="3">KCTC 12988</strain>
    </source>
</reference>
<dbReference type="InterPro" id="IPR052940">
    <property type="entry name" value="Carb_Esterase_6"/>
</dbReference>
<dbReference type="InterPro" id="IPR036514">
    <property type="entry name" value="SGNH_hydro_sf"/>
</dbReference>
<reference evidence="3" key="1">
    <citation type="journal article" date="2014" name="Int. J. Syst. Evol. Microbiol.">
        <title>Complete genome sequence of Corynebacterium casei LMG S-19264T (=DSM 44701T), isolated from a smear-ripened cheese.</title>
        <authorList>
            <consortium name="US DOE Joint Genome Institute (JGI-PGF)"/>
            <person name="Walter F."/>
            <person name="Albersmeier A."/>
            <person name="Kalinowski J."/>
            <person name="Ruckert C."/>
        </authorList>
    </citation>
    <scope>NUCLEOTIDE SEQUENCE</scope>
    <source>
        <strain evidence="3">KCTC 12988</strain>
    </source>
</reference>
<accession>A0A918WFD5</accession>
<dbReference type="AlphaFoldDB" id="A0A918WFD5"/>
<organism evidence="3 4">
    <name type="scientific">Roseibacillus persicicus</name>
    <dbReference type="NCBI Taxonomy" id="454148"/>
    <lineage>
        <taxon>Bacteria</taxon>
        <taxon>Pseudomonadati</taxon>
        <taxon>Verrucomicrobiota</taxon>
        <taxon>Verrucomicrobiia</taxon>
        <taxon>Verrucomicrobiales</taxon>
        <taxon>Verrucomicrobiaceae</taxon>
        <taxon>Roseibacillus</taxon>
    </lineage>
</organism>
<dbReference type="PANTHER" id="PTHR31988:SF19">
    <property type="entry name" value="9-O-ACETYL-N-ACETYLNEURAMINIC ACID DEACETYLASE-RELATED"/>
    <property type="match status" value="1"/>
</dbReference>
<dbReference type="Pfam" id="PF03629">
    <property type="entry name" value="SASA"/>
    <property type="match status" value="1"/>
</dbReference>
<evidence type="ECO:0000313" key="4">
    <source>
        <dbReference type="Proteomes" id="UP000644507"/>
    </source>
</evidence>
<dbReference type="Gene3D" id="3.40.50.1110">
    <property type="entry name" value="SGNH hydrolase"/>
    <property type="match status" value="1"/>
</dbReference>
<dbReference type="SUPFAM" id="SSF52266">
    <property type="entry name" value="SGNH hydrolase"/>
    <property type="match status" value="1"/>
</dbReference>
<sequence length="319" mass="34821">MVVVASGDSIFYREKGFDPGTRFLADMRSLFLSFLLFGVSDSFAEPVKVYLLGGQSNMQGSGTLGTIEGEYPNEIPGCQFHSKKGLVPYQPGKIATAGNVKRFGPELGMALQLTESEKPAVFIKYALGGMPLHPGWDGNKWLGEPVQGGRRNFFPGLTAEDPKQGALYQNMLQEFRDGLAAVKAAGDEPVVAGFFWMQGEQDSKHETSATSYAQNLALLRDRLQADLGLTDKLPLVFGQVLPHEPALARFTHRDEVRQQMAHSDQNSGTPEAIPMARMVSTDGFSLLKDTVHYDSKGQMQLGKAFLTGLRSLDSDQVAD</sequence>
<keyword evidence="4" id="KW-1185">Reference proteome</keyword>